<dbReference type="EMBL" id="UINC01022125">
    <property type="protein sequence ID" value="SVA91099.1"/>
    <property type="molecule type" value="Genomic_DNA"/>
</dbReference>
<reference evidence="2" key="1">
    <citation type="submission" date="2018-05" db="EMBL/GenBank/DDBJ databases">
        <authorList>
            <person name="Lanie J.A."/>
            <person name="Ng W.-L."/>
            <person name="Kazmierczak K.M."/>
            <person name="Andrzejewski T.M."/>
            <person name="Davidsen T.M."/>
            <person name="Wayne K.J."/>
            <person name="Tettelin H."/>
            <person name="Glass J.I."/>
            <person name="Rusch D."/>
            <person name="Podicherti R."/>
            <person name="Tsui H.-C.T."/>
            <person name="Winkler M.E."/>
        </authorList>
    </citation>
    <scope>NUCLEOTIDE SEQUENCE</scope>
</reference>
<evidence type="ECO:0000259" key="1">
    <source>
        <dbReference type="Pfam" id="PF03102"/>
    </source>
</evidence>
<proteinExistence type="predicted"/>
<dbReference type="Pfam" id="PF03102">
    <property type="entry name" value="NeuB"/>
    <property type="match status" value="1"/>
</dbReference>
<dbReference type="PANTHER" id="PTHR42966:SF3">
    <property type="entry name" value="BLR5971 PROTEIN"/>
    <property type="match status" value="1"/>
</dbReference>
<dbReference type="GO" id="GO:0016051">
    <property type="term" value="P:carbohydrate biosynthetic process"/>
    <property type="evidence" value="ECO:0007669"/>
    <property type="project" value="InterPro"/>
</dbReference>
<accession>A0A381ZPD5</accession>
<organism evidence="2">
    <name type="scientific">marine metagenome</name>
    <dbReference type="NCBI Taxonomy" id="408172"/>
    <lineage>
        <taxon>unclassified sequences</taxon>
        <taxon>metagenomes</taxon>
        <taxon>ecological metagenomes</taxon>
    </lineage>
</organism>
<dbReference type="AlphaFoldDB" id="A0A381ZPD5"/>
<dbReference type="InterPro" id="IPR013132">
    <property type="entry name" value="PseI/NeuA/B-like_N"/>
</dbReference>
<feature type="domain" description="PseI/NeuA/B-like" evidence="1">
    <location>
        <begin position="37"/>
        <end position="271"/>
    </location>
</feature>
<dbReference type="InterPro" id="IPR051690">
    <property type="entry name" value="PseI-like"/>
</dbReference>
<name>A0A381ZPD5_9ZZZZ</name>
<feature type="non-terminal residue" evidence="2">
    <location>
        <position position="1"/>
    </location>
</feature>
<dbReference type="PANTHER" id="PTHR42966">
    <property type="entry name" value="N-ACETYLNEURAMINATE SYNTHASE"/>
    <property type="match status" value="1"/>
</dbReference>
<dbReference type="SUPFAM" id="SSF51569">
    <property type="entry name" value="Aldolase"/>
    <property type="match status" value="1"/>
</dbReference>
<dbReference type="Gene3D" id="3.20.20.70">
    <property type="entry name" value="Aldolase class I"/>
    <property type="match status" value="1"/>
</dbReference>
<sequence length="272" mass="30671">VSDFRQRLYPLEGEMSVFFIAEIGINHNGDLGIAKQLIQGAKEAGCDAVKFQKRTIDVVYSPEFLDQPRESPWGSTQRAQKEGLEFGPEEYGEIDAFCRSLGIEWFASAWDIQAQEFLRHYNLRHNKVASAVLTNMPLVEMIAEERLLTFISTGMSTLEEIDVAVEVFRREGCPFELMHCVTVYAMKNEIANLRVIDTLRERYHCNVGYSGHETGRIVTVVAAAMGATSLERHITLNRAMYGSDQAASLEIQELHRLMDDIRTVVNSFGDGV</sequence>
<dbReference type="GO" id="GO:0047444">
    <property type="term" value="F:N-acylneuraminate-9-phosphate synthase activity"/>
    <property type="evidence" value="ECO:0007669"/>
    <property type="project" value="TreeGrafter"/>
</dbReference>
<gene>
    <name evidence="2" type="ORF">METZ01_LOCUS143953</name>
</gene>
<evidence type="ECO:0000313" key="2">
    <source>
        <dbReference type="EMBL" id="SVA91099.1"/>
    </source>
</evidence>
<protein>
    <recommendedName>
        <fullName evidence="1">PseI/NeuA/B-like domain-containing protein</fullName>
    </recommendedName>
</protein>
<feature type="non-terminal residue" evidence="2">
    <location>
        <position position="272"/>
    </location>
</feature>
<dbReference type="InterPro" id="IPR013785">
    <property type="entry name" value="Aldolase_TIM"/>
</dbReference>